<dbReference type="PROSITE" id="PS50181">
    <property type="entry name" value="FBOX"/>
    <property type="match status" value="1"/>
</dbReference>
<dbReference type="RefSeq" id="WP_338912025.1">
    <property type="nucleotide sequence ID" value="NZ_CP062177.1"/>
</dbReference>
<dbReference type="Proteomes" id="UP001493153">
    <property type="component" value="Plasmid unnamed"/>
</dbReference>
<evidence type="ECO:0000256" key="1">
    <source>
        <dbReference type="SAM" id="MobiDB-lite"/>
    </source>
</evidence>
<geneLocation type="plasmid" evidence="3 4">
    <name>unnamed</name>
</geneLocation>
<protein>
    <submittedName>
        <fullName evidence="3">F-box domain-containing protein</fullName>
    </submittedName>
</protein>
<dbReference type="EMBL" id="CP062177">
    <property type="protein sequence ID" value="WXK40709.1"/>
    <property type="molecule type" value="Genomic_DNA"/>
</dbReference>
<accession>A0ABZ2Q7W4</accession>
<evidence type="ECO:0000313" key="3">
    <source>
        <dbReference type="EMBL" id="WXK40709.1"/>
    </source>
</evidence>
<feature type="compositionally biased region" description="Low complexity" evidence="1">
    <location>
        <begin position="27"/>
        <end position="43"/>
    </location>
</feature>
<feature type="compositionally biased region" description="Polar residues" evidence="1">
    <location>
        <begin position="44"/>
        <end position="59"/>
    </location>
</feature>
<evidence type="ECO:0000259" key="2">
    <source>
        <dbReference type="PROSITE" id="PS50181"/>
    </source>
</evidence>
<reference evidence="3 4" key="1">
    <citation type="submission" date="2020-09" db="EMBL/GenBank/DDBJ databases">
        <title>Genome sequences of Mycetohabitans spp.</title>
        <authorList>
            <person name="Carter M.E."/>
            <person name="Carpenter S.C.D."/>
            <person name="Bogdanove A.J."/>
        </authorList>
    </citation>
    <scope>NUCLEOTIDE SEQUENCE [LARGE SCALE GENOMIC DNA]</scope>
    <source>
        <strain evidence="3 4">B12</strain>
        <plasmid evidence="3 4">unnamed</plasmid>
    </source>
</reference>
<name>A0ABZ2Q7W4_9BURK</name>
<dbReference type="InterPro" id="IPR001810">
    <property type="entry name" value="F-box_dom"/>
</dbReference>
<sequence>MDFDTSAASNSAQVAIYTMENQRTGRPAAAAPPDSASQTASASTRVLQRSTTGQTSYPTTYRDLPAEILQEVAGHMPFDEAGNLSTVNRQSYYALQERRLSWLCYQRAKHAKALDLALMQQLLAEIERIRAEPALRAEPLRALWPRILDLPDEQRQTVFQRVFEAAGHVPKQGLQIQKDMIKSISEYPDGQKIDLYNFAYADAERRSPKQGSTWAAVAALMAQLPDDQFPFASTYQTFISRLPELNAAEQAELIVELAFQLQYGILGASHVNAVTTIAEYYQILQEWVRRLPKSYQGEPIGALANSMWALNAQRFEHYVELRDLALLLPNHQLGSALRHLPVALATLPWEHHAYELSLLEDAARRVIPEQRILVAAGLLRAAPGVDVALLKQVWQIALHLLDGGNETDILDVFHELEKPDSILALEENPRIILYLPNHAKTEIKDFIDRNRISQAICDELFTYLAQRTYS</sequence>
<proteinExistence type="predicted"/>
<evidence type="ECO:0000313" key="4">
    <source>
        <dbReference type="Proteomes" id="UP001493153"/>
    </source>
</evidence>
<keyword evidence="3" id="KW-0614">Plasmid</keyword>
<feature type="domain" description="F-box" evidence="2">
    <location>
        <begin position="58"/>
        <end position="105"/>
    </location>
</feature>
<feature type="region of interest" description="Disordered" evidence="1">
    <location>
        <begin position="22"/>
        <end position="59"/>
    </location>
</feature>
<keyword evidence="4" id="KW-1185">Reference proteome</keyword>
<organism evidence="3 4">
    <name type="scientific">Mycetohabitans rhizoxinica</name>
    <dbReference type="NCBI Taxonomy" id="412963"/>
    <lineage>
        <taxon>Bacteria</taxon>
        <taxon>Pseudomonadati</taxon>
        <taxon>Pseudomonadota</taxon>
        <taxon>Betaproteobacteria</taxon>
        <taxon>Burkholderiales</taxon>
        <taxon>Burkholderiaceae</taxon>
        <taxon>Mycetohabitans</taxon>
    </lineage>
</organism>
<gene>
    <name evidence="3" type="ORF">IHE29_16200</name>
</gene>